<feature type="transmembrane region" description="Helical" evidence="1">
    <location>
        <begin position="455"/>
        <end position="475"/>
    </location>
</feature>
<keyword evidence="1" id="KW-0812">Transmembrane</keyword>
<reference evidence="2" key="1">
    <citation type="submission" date="2023-03" db="EMBL/GenBank/DDBJ databases">
        <title>Massive genome expansion in bonnet fungi (Mycena s.s.) driven by repeated elements and novel gene families across ecological guilds.</title>
        <authorList>
            <consortium name="Lawrence Berkeley National Laboratory"/>
            <person name="Harder C.B."/>
            <person name="Miyauchi S."/>
            <person name="Viragh M."/>
            <person name="Kuo A."/>
            <person name="Thoen E."/>
            <person name="Andreopoulos B."/>
            <person name="Lu D."/>
            <person name="Skrede I."/>
            <person name="Drula E."/>
            <person name="Henrissat B."/>
            <person name="Morin E."/>
            <person name="Kohler A."/>
            <person name="Barry K."/>
            <person name="LaButti K."/>
            <person name="Morin E."/>
            <person name="Salamov A."/>
            <person name="Lipzen A."/>
            <person name="Mereny Z."/>
            <person name="Hegedus B."/>
            <person name="Baldrian P."/>
            <person name="Stursova M."/>
            <person name="Weitz H."/>
            <person name="Taylor A."/>
            <person name="Grigoriev I.V."/>
            <person name="Nagy L.G."/>
            <person name="Martin F."/>
            <person name="Kauserud H."/>
        </authorList>
    </citation>
    <scope>NUCLEOTIDE SEQUENCE</scope>
    <source>
        <strain evidence="2">CBHHK188m</strain>
    </source>
</reference>
<keyword evidence="1" id="KW-0472">Membrane</keyword>
<gene>
    <name evidence="2" type="ORF">DFH07DRAFT_254664</name>
</gene>
<evidence type="ECO:0000256" key="1">
    <source>
        <dbReference type="SAM" id="Phobius"/>
    </source>
</evidence>
<protein>
    <submittedName>
        <fullName evidence="2">Uncharacterized protein</fullName>
    </submittedName>
</protein>
<organism evidence="2 3">
    <name type="scientific">Mycena maculata</name>
    <dbReference type="NCBI Taxonomy" id="230809"/>
    <lineage>
        <taxon>Eukaryota</taxon>
        <taxon>Fungi</taxon>
        <taxon>Dikarya</taxon>
        <taxon>Basidiomycota</taxon>
        <taxon>Agaricomycotina</taxon>
        <taxon>Agaricomycetes</taxon>
        <taxon>Agaricomycetidae</taxon>
        <taxon>Agaricales</taxon>
        <taxon>Marasmiineae</taxon>
        <taxon>Mycenaceae</taxon>
        <taxon>Mycena</taxon>
    </lineage>
</organism>
<proteinExistence type="predicted"/>
<accession>A0AAD7JUI2</accession>
<dbReference type="AlphaFoldDB" id="A0AAD7JUI2"/>
<keyword evidence="1" id="KW-1133">Transmembrane helix</keyword>
<comment type="caution">
    <text evidence="2">The sequence shown here is derived from an EMBL/GenBank/DDBJ whole genome shotgun (WGS) entry which is preliminary data.</text>
</comment>
<dbReference type="Proteomes" id="UP001215280">
    <property type="component" value="Unassembled WGS sequence"/>
</dbReference>
<evidence type="ECO:0000313" key="3">
    <source>
        <dbReference type="Proteomes" id="UP001215280"/>
    </source>
</evidence>
<name>A0AAD7JUI2_9AGAR</name>
<dbReference type="EMBL" id="JARJLG010000023">
    <property type="protein sequence ID" value="KAJ7770787.1"/>
    <property type="molecule type" value="Genomic_DNA"/>
</dbReference>
<keyword evidence="3" id="KW-1185">Reference proteome</keyword>
<sequence>MRIAFSPALGETIHVSVTRTGKSTTELHFTATLSAAADYEQIASGRVKLQAWSDIPASGRSSGDWGDAEFKPVLQNEHGFSLLSVHEQNQIRTSLILDFTVPTSGHRFSFTYRLVYPTGEIKWLGAYGHNGTLVLSRTHSEPVILGQGWVADSVEHHSHHRDSEGSAVQDLEVARLAHHEDYTAWSPLAENSFLYPKDSSLVVLVPRLSSRPVVLPPTLVFGATPSGSITFSSHGAITTTGTGSLFFTACRAAAEVEASVSRVINLCSSPRFRVVSYTQGAVVLASAADKYPAEVAIIPIASSGLLIQSTLLLRDLASLISGGAQFCVFSSLRKHTQVFSRGIVEASDESLTLTVGRSGGHFVVSPLERVDHGEEQWHVGIVSPFTPIPVSADGLPTPPPSPRLRPLTHRVSEPAFQSPDPSFLSLPAPISSDDRSGNSLVVHSASNRRVGVLAAIRHLFIILFVWFGSWFARIFRTRRPEVQSRRITDERTPLLQEPNVASTPTQEDVNLVLPDMQTPAANPSHISAYVGGGNTTLIFQGSSPTLTVPIHLDGRAVNLNVQRTDDGLFVAEFSSTTGGRLKMGW</sequence>
<evidence type="ECO:0000313" key="2">
    <source>
        <dbReference type="EMBL" id="KAJ7770787.1"/>
    </source>
</evidence>